<comment type="caution">
    <text evidence="1">The sequence shown here is derived from an EMBL/GenBank/DDBJ whole genome shotgun (WGS) entry which is preliminary data.</text>
</comment>
<dbReference type="STRING" id="1265846.PROCOU_17505"/>
<gene>
    <name evidence="1" type="ORF">DFP96_1245</name>
</gene>
<accession>A0A4V3DNZ5</accession>
<dbReference type="OrthoDB" id="2365893at2"/>
<reference evidence="1 2" key="1">
    <citation type="submission" date="2019-03" db="EMBL/GenBank/DDBJ databases">
        <title>Genomic Encyclopedia of Type Strains, Phase III (KMG-III): the genomes of soil and plant-associated and newly described type strains.</title>
        <authorList>
            <person name="Whitman W."/>
        </authorList>
    </citation>
    <scope>NUCLEOTIDE SEQUENCE [LARGE SCALE GENOMIC DNA]</scope>
    <source>
        <strain evidence="1 2">CECT 7972</strain>
    </source>
</reference>
<dbReference type="AlphaFoldDB" id="A0A4V3DNZ5"/>
<keyword evidence="2" id="KW-1185">Reference proteome</keyword>
<dbReference type="Proteomes" id="UP000295558">
    <property type="component" value="Unassembled WGS sequence"/>
</dbReference>
<sequence length="207" mass="23913">MSSFLSAGCIYKEESYRNVIKKYIDLISEVESIEIDNLVCYNLENDISIDMDLEELEKGGNFSEVTHINCSHLGSNWSFTVRLYEEDGYQGVLFDMSYDYIPEDFSFQSLEGNIISVLMAIHSCYPYYFSFVDTEAEVDMFDEPTNIDPLESPYAAIVIPNNNDFHIYLNSWEIDGMTGRDKKDCVKRKTSFSINELLNNMFTDNII</sequence>
<evidence type="ECO:0000313" key="1">
    <source>
        <dbReference type="EMBL" id="TDR50316.1"/>
    </source>
</evidence>
<proteinExistence type="predicted"/>
<dbReference type="InterPro" id="IPR028951">
    <property type="entry name" value="Imm64"/>
</dbReference>
<evidence type="ECO:0000313" key="2">
    <source>
        <dbReference type="Proteomes" id="UP000295558"/>
    </source>
</evidence>
<organism evidence="1 2">
    <name type="scientific">Listeria rocourtiae</name>
    <dbReference type="NCBI Taxonomy" id="647910"/>
    <lineage>
        <taxon>Bacteria</taxon>
        <taxon>Bacillati</taxon>
        <taxon>Bacillota</taxon>
        <taxon>Bacilli</taxon>
        <taxon>Bacillales</taxon>
        <taxon>Listeriaceae</taxon>
        <taxon>Listeria</taxon>
    </lineage>
</organism>
<dbReference type="RefSeq" id="WP_036074255.1">
    <property type="nucleotide sequence ID" value="NZ_SNZK01000024.1"/>
</dbReference>
<dbReference type="EMBL" id="SNZK01000024">
    <property type="protein sequence ID" value="TDR50316.1"/>
    <property type="molecule type" value="Genomic_DNA"/>
</dbReference>
<protein>
    <submittedName>
        <fullName evidence="1">Immunity protein 64 of polymorphic toxin system</fullName>
    </submittedName>
</protein>
<dbReference type="Pfam" id="PF15600">
    <property type="entry name" value="Imm64"/>
    <property type="match status" value="1"/>
</dbReference>
<name>A0A4V3DNZ5_9LIST</name>